<proteinExistence type="predicted"/>
<evidence type="ECO:0000313" key="2">
    <source>
        <dbReference type="Proteomes" id="UP000712600"/>
    </source>
</evidence>
<name>A0A8S9SIT9_BRACR</name>
<protein>
    <submittedName>
        <fullName evidence="1">Uncharacterized protein</fullName>
    </submittedName>
</protein>
<accession>A0A8S9SIT9</accession>
<dbReference type="AlphaFoldDB" id="A0A8S9SIT9"/>
<comment type="caution">
    <text evidence="1">The sequence shown here is derived from an EMBL/GenBank/DDBJ whole genome shotgun (WGS) entry which is preliminary data.</text>
</comment>
<evidence type="ECO:0000313" key="1">
    <source>
        <dbReference type="EMBL" id="KAF3599873.1"/>
    </source>
</evidence>
<dbReference type="EMBL" id="QGKX02000004">
    <property type="protein sequence ID" value="KAF3599873.1"/>
    <property type="molecule type" value="Genomic_DNA"/>
</dbReference>
<gene>
    <name evidence="1" type="ORF">F2Q69_00033576</name>
</gene>
<dbReference type="Proteomes" id="UP000712600">
    <property type="component" value="Unassembled WGS sequence"/>
</dbReference>
<organism evidence="1 2">
    <name type="scientific">Brassica cretica</name>
    <name type="common">Mustard</name>
    <dbReference type="NCBI Taxonomy" id="69181"/>
    <lineage>
        <taxon>Eukaryota</taxon>
        <taxon>Viridiplantae</taxon>
        <taxon>Streptophyta</taxon>
        <taxon>Embryophyta</taxon>
        <taxon>Tracheophyta</taxon>
        <taxon>Spermatophyta</taxon>
        <taxon>Magnoliopsida</taxon>
        <taxon>eudicotyledons</taxon>
        <taxon>Gunneridae</taxon>
        <taxon>Pentapetalae</taxon>
        <taxon>rosids</taxon>
        <taxon>malvids</taxon>
        <taxon>Brassicales</taxon>
        <taxon>Brassicaceae</taxon>
        <taxon>Brassiceae</taxon>
        <taxon>Brassica</taxon>
    </lineage>
</organism>
<reference evidence="1" key="1">
    <citation type="submission" date="2019-12" db="EMBL/GenBank/DDBJ databases">
        <title>Genome sequencing and annotation of Brassica cretica.</title>
        <authorList>
            <person name="Studholme D.J."/>
            <person name="Sarris P."/>
        </authorList>
    </citation>
    <scope>NUCLEOTIDE SEQUENCE</scope>
    <source>
        <strain evidence="1">PFS-109/04</strain>
        <tissue evidence="1">Leaf</tissue>
    </source>
</reference>
<sequence length="114" mass="13463">MRKSREEKWSRYSKANLRIWLNCSDKWGLVRFKKNQWLHMVEEVTTAGKPLYLLLQRNEGSDMLRIGSRWSRATDTWYKGTCQCDSVVCELDDNELRGSWNYCTKLPKLSLVVG</sequence>